<evidence type="ECO:0000259" key="2">
    <source>
        <dbReference type="Pfam" id="PF25390"/>
    </source>
</evidence>
<dbReference type="PROSITE" id="PS00626">
    <property type="entry name" value="RCC1_2"/>
    <property type="match status" value="3"/>
</dbReference>
<sequence>MWAWGYNNYGQLGDGTTTKKSTAVQVSSLSRITAIACGGYHSITLKDGTVWAWGSAQFGELGDGTMRRKTTAVLVSGLSKITAIAGGEYHSLALKSDGTVWAWGNNDYGQLGDGTTTTRAKPVQVIELNNIKKIASGSYYSLALKRDGTVWAWGNNDYGQLGDGTTITRTTAVQVSGLSEITAIAGGYGHSLALKSDGTVWAWGNNDYCQLGDGTTTSRYTAQQISGLNDIQSIACGYYHSLALKRDGLVWEWGYSNADFEFITITTPTRVDGLGRITDIACGGYHNLALNRNYGTIWAWGSNLFGQIGDGDLQGEVKFTPVELNLTSVKGIACGSYHSLAIYDELSEYQAWGGDFEGQLGDGTITDSRPEAVRVNLNKTIIAIAGGGSHSLAIQDDEVLSWGLNIYGQLGNGEKSYYEYPKYSFGTPSTTVSITTACTAGDIFNLVLKHKNMKSFIGRTYTITYNTNEISNVTDLCGMTYPKETTIGAIAGTGITIIQNDPGTIKFTIDKAIPEGKFWSGVADIIVFKPAVSGQVTLNCEVE</sequence>
<dbReference type="Proteomes" id="UP000014155">
    <property type="component" value="Unassembled WGS sequence"/>
</dbReference>
<dbReference type="SUPFAM" id="SSF50985">
    <property type="entry name" value="RCC1/BLIP-II"/>
    <property type="match status" value="2"/>
</dbReference>
<dbReference type="Pfam" id="PF13540">
    <property type="entry name" value="RCC1_2"/>
    <property type="match status" value="1"/>
</dbReference>
<dbReference type="InterPro" id="IPR058923">
    <property type="entry name" value="RCC1-like_dom"/>
</dbReference>
<dbReference type="Gene3D" id="2.130.10.30">
    <property type="entry name" value="Regulator of chromosome condensation 1/beta-lactamase-inhibitor protein II"/>
    <property type="match status" value="3"/>
</dbReference>
<dbReference type="PROSITE" id="PS50012">
    <property type="entry name" value="RCC1_3"/>
    <property type="match status" value="9"/>
</dbReference>
<dbReference type="InterPro" id="IPR000408">
    <property type="entry name" value="Reg_chr_condens"/>
</dbReference>
<gene>
    <name evidence="3" type="ORF">CTER_5204</name>
</gene>
<dbReference type="EMBL" id="AORV01000070">
    <property type="protein sequence ID" value="EMS69222.1"/>
    <property type="molecule type" value="Genomic_DNA"/>
</dbReference>
<evidence type="ECO:0000256" key="1">
    <source>
        <dbReference type="ARBA" id="ARBA00022737"/>
    </source>
</evidence>
<dbReference type="InterPro" id="IPR051625">
    <property type="entry name" value="Signaling_Regulatory_Domain"/>
</dbReference>
<dbReference type="PANTHER" id="PTHR22872">
    <property type="entry name" value="BTK-BINDING PROTEIN-RELATED"/>
    <property type="match status" value="1"/>
</dbReference>
<name>S0FFF3_RUMCE</name>
<dbReference type="InterPro" id="IPR009091">
    <property type="entry name" value="RCC1/BLIP-II"/>
</dbReference>
<dbReference type="Pfam" id="PF00415">
    <property type="entry name" value="RCC1"/>
    <property type="match status" value="2"/>
</dbReference>
<dbReference type="STRING" id="1195236.CTER_5204"/>
<comment type="caution">
    <text evidence="3">The sequence shown here is derived from an EMBL/GenBank/DDBJ whole genome shotgun (WGS) entry which is preliminary data.</text>
</comment>
<dbReference type="PATRIC" id="fig|1195236.3.peg.5342"/>
<protein>
    <submittedName>
        <fullName evidence="3">RCC1 domain-containing protein</fullName>
    </submittedName>
</protein>
<reference evidence="3 4" key="1">
    <citation type="journal article" date="2013" name="Genome Announc.">
        <title>Draft Genome Sequence of the Cellulolytic, Mesophilic, Anaerobic Bacterium Clostridium termitidis Strain CT1112 (DSM 5398).</title>
        <authorList>
            <person name="Lal S."/>
            <person name="Ramachandran U."/>
            <person name="Zhang X."/>
            <person name="Munir R."/>
            <person name="Sparling R."/>
            <person name="Levin D.B."/>
        </authorList>
    </citation>
    <scope>NUCLEOTIDE SEQUENCE [LARGE SCALE GENOMIC DNA]</scope>
    <source>
        <strain evidence="3 4">CT1112</strain>
    </source>
</reference>
<evidence type="ECO:0000313" key="4">
    <source>
        <dbReference type="Proteomes" id="UP000014155"/>
    </source>
</evidence>
<proteinExistence type="predicted"/>
<keyword evidence="4" id="KW-1185">Reference proteome</keyword>
<dbReference type="eggNOG" id="COG5184">
    <property type="taxonomic scope" value="Bacteria"/>
</dbReference>
<feature type="domain" description="RCC1-like" evidence="2">
    <location>
        <begin position="1"/>
        <end position="257"/>
    </location>
</feature>
<dbReference type="AlphaFoldDB" id="S0FFF3"/>
<dbReference type="Pfam" id="PF25390">
    <property type="entry name" value="WD40_RLD"/>
    <property type="match status" value="1"/>
</dbReference>
<accession>S0FFF3</accession>
<dbReference type="PRINTS" id="PR00633">
    <property type="entry name" value="RCCNDNSATION"/>
</dbReference>
<keyword evidence="1" id="KW-0677">Repeat</keyword>
<evidence type="ECO:0000313" key="3">
    <source>
        <dbReference type="EMBL" id="EMS69222.1"/>
    </source>
</evidence>
<dbReference type="RefSeq" id="WP_004630709.1">
    <property type="nucleotide sequence ID" value="NZ_AORV01000070.1"/>
</dbReference>
<organism evidence="3 4">
    <name type="scientific">Ruminiclostridium cellobioparum subsp. termitidis CT1112</name>
    <dbReference type="NCBI Taxonomy" id="1195236"/>
    <lineage>
        <taxon>Bacteria</taxon>
        <taxon>Bacillati</taxon>
        <taxon>Bacillota</taxon>
        <taxon>Clostridia</taxon>
        <taxon>Eubacteriales</taxon>
        <taxon>Oscillospiraceae</taxon>
        <taxon>Ruminiclostridium</taxon>
    </lineage>
</organism>